<evidence type="ECO:0000313" key="1">
    <source>
        <dbReference type="EMBL" id="PWE57523.1"/>
    </source>
</evidence>
<dbReference type="Gene3D" id="3.40.50.720">
    <property type="entry name" value="NAD(P)-binding Rossmann-like Domain"/>
    <property type="match status" value="1"/>
</dbReference>
<reference evidence="1 2" key="1">
    <citation type="submission" date="2018-05" db="EMBL/GenBank/DDBJ databases">
        <title>The draft genome of strain NS-104.</title>
        <authorList>
            <person name="Hang P."/>
            <person name="Jiang J."/>
        </authorList>
    </citation>
    <scope>NUCLEOTIDE SEQUENCE [LARGE SCALE GENOMIC DNA]</scope>
    <source>
        <strain evidence="1 2">NS-104</strain>
    </source>
</reference>
<comment type="caution">
    <text evidence="1">The sequence shown here is derived from an EMBL/GenBank/DDBJ whole genome shotgun (WGS) entry which is preliminary data.</text>
</comment>
<keyword evidence="2" id="KW-1185">Reference proteome</keyword>
<dbReference type="SUPFAM" id="SSF51735">
    <property type="entry name" value="NAD(P)-binding Rossmann-fold domains"/>
    <property type="match status" value="1"/>
</dbReference>
<accession>A0A2U2DW24</accession>
<dbReference type="OrthoDB" id="8990234at2"/>
<proteinExistence type="predicted"/>
<name>A0A2U2DW24_9HYPH</name>
<organism evidence="1 2">
    <name type="scientific">Metarhizobium album</name>
    <dbReference type="NCBI Taxonomy" id="2182425"/>
    <lineage>
        <taxon>Bacteria</taxon>
        <taxon>Pseudomonadati</taxon>
        <taxon>Pseudomonadota</taxon>
        <taxon>Alphaproteobacteria</taxon>
        <taxon>Hyphomicrobiales</taxon>
        <taxon>Rhizobiaceae</taxon>
        <taxon>Metarhizobium</taxon>
    </lineage>
</organism>
<dbReference type="Proteomes" id="UP000245252">
    <property type="component" value="Unassembled WGS sequence"/>
</dbReference>
<sequence length="317" mass="34853">MSKYEPATKPTLYFIGVTTGKSSIMKVFPAWAEYLGLKDAVIKGMDFKLHDDPAAYREAVAFIRDDPMSMGALVTTHKIDLFAACKDMFDVIDPHARLMDETSCISKIDGKLICHAKDPISSGLSIDGFLGENYFAETGADLFSMGAGGSTIALTWHLMRRSRGDNVPGRIVVSNRSQHRLDEIRRIHAEVATDVPIEYVLAPKPEDNDAVLPTLKPGSLVINATGLGKDAPGSPLSNACVFPKKAVVWDLNYRGDLIFLDQARDQQVERDLQIVDGWTYFLHGWTQVIAEVFHIDIPTSGPSFDKISEIALKAAGR</sequence>
<dbReference type="RefSeq" id="WP_109457628.1">
    <property type="nucleotide sequence ID" value="NZ_QFBC01000002.1"/>
</dbReference>
<gene>
    <name evidence="1" type="ORF">DEM27_07845</name>
</gene>
<dbReference type="AlphaFoldDB" id="A0A2U2DW24"/>
<evidence type="ECO:0000313" key="2">
    <source>
        <dbReference type="Proteomes" id="UP000245252"/>
    </source>
</evidence>
<dbReference type="EMBL" id="QFBC01000002">
    <property type="protein sequence ID" value="PWE57523.1"/>
    <property type="molecule type" value="Genomic_DNA"/>
</dbReference>
<dbReference type="InterPro" id="IPR036291">
    <property type="entry name" value="NAD(P)-bd_dom_sf"/>
</dbReference>
<protein>
    <submittedName>
        <fullName evidence="1">Shikimate dehydrogenase</fullName>
    </submittedName>
</protein>